<feature type="domain" description="NmrA-like" evidence="1">
    <location>
        <begin position="2"/>
        <end position="224"/>
    </location>
</feature>
<accession>A0A7X0RMT8</accession>
<name>A0A7X0RMT8_9BACL</name>
<dbReference type="InterPro" id="IPR052718">
    <property type="entry name" value="NmrA-type_oxidoreductase"/>
</dbReference>
<dbReference type="Pfam" id="PF05368">
    <property type="entry name" value="NmrA"/>
    <property type="match status" value="1"/>
</dbReference>
<dbReference type="InterPro" id="IPR036291">
    <property type="entry name" value="NAD(P)-bd_dom_sf"/>
</dbReference>
<comment type="caution">
    <text evidence="2">The sequence shown here is derived from an EMBL/GenBank/DDBJ whole genome shotgun (WGS) entry which is preliminary data.</text>
</comment>
<keyword evidence="3" id="KW-1185">Reference proteome</keyword>
<dbReference type="PANTHER" id="PTHR47129:SF1">
    <property type="entry name" value="NMRA-LIKE DOMAIN-CONTAINING PROTEIN"/>
    <property type="match status" value="1"/>
</dbReference>
<protein>
    <submittedName>
        <fullName evidence="2">NAD(P)H-binding protein</fullName>
    </submittedName>
</protein>
<evidence type="ECO:0000259" key="1">
    <source>
        <dbReference type="Pfam" id="PF05368"/>
    </source>
</evidence>
<gene>
    <name evidence="2" type="ORF">H7C19_07025</name>
</gene>
<reference evidence="2 3" key="1">
    <citation type="submission" date="2020-08" db="EMBL/GenBank/DDBJ databases">
        <title>Cohnella phylogeny.</title>
        <authorList>
            <person name="Dunlap C."/>
        </authorList>
    </citation>
    <scope>NUCLEOTIDE SEQUENCE [LARGE SCALE GENOMIC DNA]</scope>
    <source>
        <strain evidence="2 3">DSM 28246</strain>
    </source>
</reference>
<dbReference type="EMBL" id="JACJVP010000007">
    <property type="protein sequence ID" value="MBB6670437.1"/>
    <property type="molecule type" value="Genomic_DNA"/>
</dbReference>
<organism evidence="2 3">
    <name type="scientific">Cohnella nanjingensis</name>
    <dbReference type="NCBI Taxonomy" id="1387779"/>
    <lineage>
        <taxon>Bacteria</taxon>
        <taxon>Bacillati</taxon>
        <taxon>Bacillota</taxon>
        <taxon>Bacilli</taxon>
        <taxon>Bacillales</taxon>
        <taxon>Paenibacillaceae</taxon>
        <taxon>Cohnella</taxon>
    </lineage>
</organism>
<dbReference type="RefSeq" id="WP_185141862.1">
    <property type="nucleotide sequence ID" value="NZ_JACJVP010000007.1"/>
</dbReference>
<dbReference type="InterPro" id="IPR008030">
    <property type="entry name" value="NmrA-like"/>
</dbReference>
<dbReference type="SUPFAM" id="SSF51735">
    <property type="entry name" value="NAD(P)-binding Rossmann-fold domains"/>
    <property type="match status" value="1"/>
</dbReference>
<dbReference type="PANTHER" id="PTHR47129">
    <property type="entry name" value="QUINONE OXIDOREDUCTASE 2"/>
    <property type="match status" value="1"/>
</dbReference>
<evidence type="ECO:0000313" key="3">
    <source>
        <dbReference type="Proteomes" id="UP000547209"/>
    </source>
</evidence>
<dbReference type="Gene3D" id="3.90.25.10">
    <property type="entry name" value="UDP-galactose 4-epimerase, domain 1"/>
    <property type="match status" value="1"/>
</dbReference>
<sequence length="275" mass="30006">MTIAMTGATGNLGQLIAKALIRAGHAPRTIASVRRPEKADSLSMAGIQVRHGDYDAPDTLAASFRDASKLLLVSSPERDDDVRLRQHRAAIRAAAHAGVRHIVYTSVAYPEKGKLPLHRLHLATEQAIRESGLSYTILRNAGYLDIVRFLGVREAALSGILLSPPGDWTFNNAAREDLALAAAAVLTEEGHEGRTYELTAARAWRLDDLARAIAKVTGRRVAHRADPDMHGDIYRLLPLSESRLVSPDLARLAGGPLWTMQDEVRRMFGETARSS</sequence>
<proteinExistence type="predicted"/>
<evidence type="ECO:0000313" key="2">
    <source>
        <dbReference type="EMBL" id="MBB6670437.1"/>
    </source>
</evidence>
<dbReference type="Gene3D" id="3.40.50.720">
    <property type="entry name" value="NAD(P)-binding Rossmann-like Domain"/>
    <property type="match status" value="1"/>
</dbReference>
<dbReference type="Proteomes" id="UP000547209">
    <property type="component" value="Unassembled WGS sequence"/>
</dbReference>
<dbReference type="AlphaFoldDB" id="A0A7X0RMT8"/>